<dbReference type="SUPFAM" id="SSF55729">
    <property type="entry name" value="Acyl-CoA N-acyltransferases (Nat)"/>
    <property type="match status" value="1"/>
</dbReference>
<comment type="caution">
    <text evidence="2">The sequence shown here is derived from an EMBL/GenBank/DDBJ whole genome shotgun (WGS) entry which is preliminary data.</text>
</comment>
<dbReference type="PROSITE" id="PS51186">
    <property type="entry name" value="GNAT"/>
    <property type="match status" value="1"/>
</dbReference>
<sequence length="316" mass="35106">MNIIDFQKQHIGQATELAFMNYREEQNKVSSLPSVISIPDLTEFAENGLGVAAFEGDRMLGYLCCYEPWDNVFNTGAKGAYSPIHAHGAAAKNRTLIYKRMYQTAAEKWVRSGAASHSIGLYAHDTQAVAAFFSYGFGLRLMDAVRPMENAGAPSMSGIVCKELSRREIPLVRPLRRGLACHLGQSPCFMVSSEEAFQSWLVRAETRDTRLFGAFIGEICIAFFEVADRGENFITEMEGMKNICGAYCLPEYRGKGVIQALLDHMISVLKSEGHARLGVDFETFNPTAAGFWPKYFEAYTNGLVRRVDECALETGI</sequence>
<evidence type="ECO:0000313" key="2">
    <source>
        <dbReference type="EMBL" id="MBC8559461.1"/>
    </source>
</evidence>
<dbReference type="InterPro" id="IPR000182">
    <property type="entry name" value="GNAT_dom"/>
</dbReference>
<dbReference type="CDD" id="cd04301">
    <property type="entry name" value="NAT_SF"/>
    <property type="match status" value="1"/>
</dbReference>
<evidence type="ECO:0000259" key="1">
    <source>
        <dbReference type="PROSITE" id="PS51186"/>
    </source>
</evidence>
<dbReference type="AlphaFoldDB" id="A0A926E1A2"/>
<dbReference type="InterPro" id="IPR016181">
    <property type="entry name" value="Acyl_CoA_acyltransferase"/>
</dbReference>
<dbReference type="Gene3D" id="3.40.630.30">
    <property type="match status" value="1"/>
</dbReference>
<dbReference type="Pfam" id="PF00583">
    <property type="entry name" value="Acetyltransf_1"/>
    <property type="match status" value="1"/>
</dbReference>
<dbReference type="EMBL" id="JACRSV010000001">
    <property type="protein sequence ID" value="MBC8559461.1"/>
    <property type="molecule type" value="Genomic_DNA"/>
</dbReference>
<keyword evidence="3" id="KW-1185">Reference proteome</keyword>
<reference evidence="2" key="1">
    <citation type="submission" date="2020-08" db="EMBL/GenBank/DDBJ databases">
        <title>Genome public.</title>
        <authorList>
            <person name="Liu C."/>
            <person name="Sun Q."/>
        </authorList>
    </citation>
    <scope>NUCLEOTIDE SEQUENCE</scope>
    <source>
        <strain evidence="2">NSJ-33</strain>
    </source>
</reference>
<evidence type="ECO:0000313" key="3">
    <source>
        <dbReference type="Proteomes" id="UP000610760"/>
    </source>
</evidence>
<protein>
    <submittedName>
        <fullName evidence="2">GNAT family N-acetyltransferase</fullName>
    </submittedName>
</protein>
<proteinExistence type="predicted"/>
<organism evidence="2 3">
    <name type="scientific">Fumia xinanensis</name>
    <dbReference type="NCBI Taxonomy" id="2763659"/>
    <lineage>
        <taxon>Bacteria</taxon>
        <taxon>Bacillati</taxon>
        <taxon>Bacillota</taxon>
        <taxon>Clostridia</taxon>
        <taxon>Eubacteriales</taxon>
        <taxon>Oscillospiraceae</taxon>
        <taxon>Fumia</taxon>
    </lineage>
</organism>
<accession>A0A926E1A2</accession>
<feature type="domain" description="N-acetyltransferase" evidence="1">
    <location>
        <begin position="159"/>
        <end position="316"/>
    </location>
</feature>
<name>A0A926E1A2_9FIRM</name>
<dbReference type="Proteomes" id="UP000610760">
    <property type="component" value="Unassembled WGS sequence"/>
</dbReference>
<dbReference type="GO" id="GO:0016747">
    <property type="term" value="F:acyltransferase activity, transferring groups other than amino-acyl groups"/>
    <property type="evidence" value="ECO:0007669"/>
    <property type="project" value="InterPro"/>
</dbReference>
<gene>
    <name evidence="2" type="ORF">H8710_05175</name>
</gene>